<gene>
    <name evidence="11" type="primary">nudK</name>
    <name evidence="11" type="ORF">MAA8898_02084</name>
</gene>
<evidence type="ECO:0000313" key="11">
    <source>
        <dbReference type="EMBL" id="SMX40240.1"/>
    </source>
</evidence>
<dbReference type="CDD" id="cd24157">
    <property type="entry name" value="NUDIX_GDPMK"/>
    <property type="match status" value="1"/>
</dbReference>
<feature type="domain" description="Nudix hydrolase" evidence="10">
    <location>
        <begin position="45"/>
        <end position="184"/>
    </location>
</feature>
<reference evidence="11 12" key="1">
    <citation type="submission" date="2017-05" db="EMBL/GenBank/DDBJ databases">
        <authorList>
            <person name="Song R."/>
            <person name="Chenine A.L."/>
            <person name="Ruprecht R.M."/>
        </authorList>
    </citation>
    <scope>NUCLEOTIDE SEQUENCE [LARGE SCALE GENOMIC DNA]</scope>
    <source>
        <strain evidence="11 12">CECT 8898</strain>
    </source>
</reference>
<accession>A0A238KBN1</accession>
<dbReference type="SUPFAM" id="SSF55811">
    <property type="entry name" value="Nudix"/>
    <property type="match status" value="1"/>
</dbReference>
<feature type="binding site" evidence="9">
    <location>
        <position position="102"/>
    </location>
    <ligand>
        <name>Mg(2+)</name>
        <dbReference type="ChEBI" id="CHEBI:18420"/>
        <label>1</label>
    </ligand>
</feature>
<dbReference type="InterPro" id="IPR000086">
    <property type="entry name" value="NUDIX_hydrolase_dom"/>
</dbReference>
<organism evidence="11 12">
    <name type="scientific">Maliponia aquimaris</name>
    <dbReference type="NCBI Taxonomy" id="1673631"/>
    <lineage>
        <taxon>Bacteria</taxon>
        <taxon>Pseudomonadati</taxon>
        <taxon>Pseudomonadota</taxon>
        <taxon>Alphaproteobacteria</taxon>
        <taxon>Rhodobacterales</taxon>
        <taxon>Paracoccaceae</taxon>
        <taxon>Maliponia</taxon>
    </lineage>
</organism>
<evidence type="ECO:0000256" key="9">
    <source>
        <dbReference type="PIRSR" id="PIRSR604385-2"/>
    </source>
</evidence>
<dbReference type="GO" id="GO:0016818">
    <property type="term" value="F:hydrolase activity, acting on acid anhydrides, in phosphorus-containing anhydrides"/>
    <property type="evidence" value="ECO:0007669"/>
    <property type="project" value="InterPro"/>
</dbReference>
<proteinExistence type="inferred from homology"/>
<comment type="similarity">
    <text evidence="3">Belongs to the Nudix hydrolase family. NudK subfamily.</text>
</comment>
<dbReference type="InterPro" id="IPR015797">
    <property type="entry name" value="NUDIX_hydrolase-like_dom_sf"/>
</dbReference>
<dbReference type="Gene3D" id="3.90.79.10">
    <property type="entry name" value="Nucleoside Triphosphate Pyrophosphohydrolase"/>
    <property type="match status" value="1"/>
</dbReference>
<comment type="subunit">
    <text evidence="4">Homodimer.</text>
</comment>
<evidence type="ECO:0000256" key="8">
    <source>
        <dbReference type="ARBA" id="ARBA00032272"/>
    </source>
</evidence>
<evidence type="ECO:0000259" key="10">
    <source>
        <dbReference type="PROSITE" id="PS51462"/>
    </source>
</evidence>
<evidence type="ECO:0000256" key="7">
    <source>
        <dbReference type="ARBA" id="ARBA00032162"/>
    </source>
</evidence>
<feature type="binding site" evidence="9">
    <location>
        <position position="87"/>
    </location>
    <ligand>
        <name>Mg(2+)</name>
        <dbReference type="ChEBI" id="CHEBI:18420"/>
        <label>1</label>
    </ligand>
</feature>
<protein>
    <recommendedName>
        <fullName evidence="5">GDP-mannose pyrophosphatase</fullName>
    </recommendedName>
    <alternativeName>
        <fullName evidence="7">GDP-mannose hydrolase</fullName>
    </alternativeName>
    <alternativeName>
        <fullName evidence="8">GDPMK</fullName>
    </alternativeName>
</protein>
<keyword evidence="9" id="KW-0479">Metal-binding</keyword>
<sequence>MGLKTRWEVLEVRRLSKNWGIVETTRLKVTQFDGRVMEQWRETYDCGDGAVILPVDRVRGHVLLGRQFRWPAAYRGDPDPMLIEAAAGKLDDAAPEDRIRGEAEDELGLVLQDTRFLFSLYMSPGSVTERLHFFTAVYGAEDARQRYGGLRDEGEEIEILDLPLAEALAMIADGRVRDAKTVILLQYAALHLMPGASS</sequence>
<keyword evidence="6 11" id="KW-0378">Hydrolase</keyword>
<dbReference type="PANTHER" id="PTHR11839:SF18">
    <property type="entry name" value="NUDIX HYDROLASE DOMAIN-CONTAINING PROTEIN"/>
    <property type="match status" value="1"/>
</dbReference>
<dbReference type="GO" id="GO:0006753">
    <property type="term" value="P:nucleoside phosphate metabolic process"/>
    <property type="evidence" value="ECO:0007669"/>
    <property type="project" value="TreeGrafter"/>
</dbReference>
<evidence type="ECO:0000256" key="1">
    <source>
        <dbReference type="ARBA" id="ARBA00000847"/>
    </source>
</evidence>
<evidence type="ECO:0000256" key="3">
    <source>
        <dbReference type="ARBA" id="ARBA00007275"/>
    </source>
</evidence>
<evidence type="ECO:0000313" key="12">
    <source>
        <dbReference type="Proteomes" id="UP000207598"/>
    </source>
</evidence>
<feature type="binding site" evidence="9">
    <location>
        <position position="106"/>
    </location>
    <ligand>
        <name>Mg(2+)</name>
        <dbReference type="ChEBI" id="CHEBI:18420"/>
        <label>1</label>
    </ligand>
</feature>
<dbReference type="GO" id="GO:0046872">
    <property type="term" value="F:metal ion binding"/>
    <property type="evidence" value="ECO:0007669"/>
    <property type="project" value="UniProtKB-KW"/>
</dbReference>
<keyword evidence="12" id="KW-1185">Reference proteome</keyword>
<keyword evidence="9" id="KW-0460">Magnesium</keyword>
<comment type="catalytic activity">
    <reaction evidence="1">
        <text>GDP-alpha-D-mannose + H2O = alpha-D-mannose 1-phosphate + GMP + 2 H(+)</text>
        <dbReference type="Rhea" id="RHEA:27978"/>
        <dbReference type="ChEBI" id="CHEBI:15377"/>
        <dbReference type="ChEBI" id="CHEBI:15378"/>
        <dbReference type="ChEBI" id="CHEBI:57527"/>
        <dbReference type="ChEBI" id="CHEBI:58115"/>
        <dbReference type="ChEBI" id="CHEBI:58409"/>
    </reaction>
</comment>
<dbReference type="Proteomes" id="UP000207598">
    <property type="component" value="Unassembled WGS sequence"/>
</dbReference>
<dbReference type="InterPro" id="IPR004385">
    <property type="entry name" value="NDP_pyrophosphatase"/>
</dbReference>
<dbReference type="GO" id="GO:0019693">
    <property type="term" value="P:ribose phosphate metabolic process"/>
    <property type="evidence" value="ECO:0007669"/>
    <property type="project" value="TreeGrafter"/>
</dbReference>
<evidence type="ECO:0000256" key="6">
    <source>
        <dbReference type="ARBA" id="ARBA00022801"/>
    </source>
</evidence>
<name>A0A238KBN1_9RHOB</name>
<comment type="cofactor">
    <cofactor evidence="2 9">
        <name>Mg(2+)</name>
        <dbReference type="ChEBI" id="CHEBI:18420"/>
    </cofactor>
</comment>
<dbReference type="EMBL" id="FXYF01000005">
    <property type="protein sequence ID" value="SMX40240.1"/>
    <property type="molecule type" value="Genomic_DNA"/>
</dbReference>
<dbReference type="PANTHER" id="PTHR11839">
    <property type="entry name" value="UDP/ADP-SUGAR PYROPHOSPHATASE"/>
    <property type="match status" value="1"/>
</dbReference>
<evidence type="ECO:0000256" key="4">
    <source>
        <dbReference type="ARBA" id="ARBA00011738"/>
    </source>
</evidence>
<feature type="binding site" evidence="9">
    <location>
        <position position="155"/>
    </location>
    <ligand>
        <name>Mg(2+)</name>
        <dbReference type="ChEBI" id="CHEBI:18420"/>
        <label>1</label>
    </ligand>
</feature>
<dbReference type="GO" id="GO:0005829">
    <property type="term" value="C:cytosol"/>
    <property type="evidence" value="ECO:0007669"/>
    <property type="project" value="TreeGrafter"/>
</dbReference>
<evidence type="ECO:0000256" key="5">
    <source>
        <dbReference type="ARBA" id="ARBA00016377"/>
    </source>
</evidence>
<dbReference type="NCBIfam" id="TIGR00052">
    <property type="entry name" value="nudix-type nucleoside diphosphatase, YffH/AdpP family"/>
    <property type="match status" value="1"/>
</dbReference>
<dbReference type="AlphaFoldDB" id="A0A238KBN1"/>
<dbReference type="PROSITE" id="PS51462">
    <property type="entry name" value="NUDIX"/>
    <property type="match status" value="1"/>
</dbReference>
<evidence type="ECO:0000256" key="2">
    <source>
        <dbReference type="ARBA" id="ARBA00001946"/>
    </source>
</evidence>
<dbReference type="OrthoDB" id="5292471at2"/>